<evidence type="ECO:0000313" key="4">
    <source>
        <dbReference type="EMBL" id="WNY25982.1"/>
    </source>
</evidence>
<keyword evidence="2" id="KW-0812">Transmembrane</keyword>
<feature type="domain" description="VWFA" evidence="3">
    <location>
        <begin position="123"/>
        <end position="455"/>
    </location>
</feature>
<gene>
    <name evidence="4" type="ORF">MsAc7_15540</name>
</gene>
<dbReference type="GeneID" id="89230650"/>
<organism evidence="4 5">
    <name type="scientific">Methanolapillus millepedarum</name>
    <dbReference type="NCBI Taxonomy" id="3028296"/>
    <lineage>
        <taxon>Archaea</taxon>
        <taxon>Methanobacteriati</taxon>
        <taxon>Methanobacteriota</taxon>
        <taxon>Stenosarchaea group</taxon>
        <taxon>Methanomicrobia</taxon>
        <taxon>Methanosarcinales</taxon>
        <taxon>Methanosarcinaceae</taxon>
        <taxon>Methanolapillus</taxon>
    </lineage>
</organism>
<feature type="compositionally biased region" description="Basic and acidic residues" evidence="1">
    <location>
        <begin position="742"/>
        <end position="756"/>
    </location>
</feature>
<name>A0AA96VG63_9EURY</name>
<feature type="region of interest" description="Disordered" evidence="1">
    <location>
        <begin position="732"/>
        <end position="771"/>
    </location>
</feature>
<feature type="transmembrane region" description="Helical" evidence="2">
    <location>
        <begin position="812"/>
        <end position="831"/>
    </location>
</feature>
<dbReference type="PROSITE" id="PS50234">
    <property type="entry name" value="VWFA"/>
    <property type="match status" value="1"/>
</dbReference>
<proteinExistence type="predicted"/>
<accession>A0AA96VG63</accession>
<dbReference type="RefSeq" id="WP_338102322.1">
    <property type="nucleotide sequence ID" value="NZ_CP131060.1"/>
</dbReference>
<dbReference type="AlphaFoldDB" id="A0AA96VG63"/>
<evidence type="ECO:0000256" key="2">
    <source>
        <dbReference type="SAM" id="Phobius"/>
    </source>
</evidence>
<evidence type="ECO:0000256" key="1">
    <source>
        <dbReference type="SAM" id="MobiDB-lite"/>
    </source>
</evidence>
<feature type="compositionally biased region" description="Low complexity" evidence="1">
    <location>
        <begin position="757"/>
        <end position="771"/>
    </location>
</feature>
<feature type="transmembrane region" description="Helical" evidence="2">
    <location>
        <begin position="780"/>
        <end position="800"/>
    </location>
</feature>
<dbReference type="Proteomes" id="UP001303587">
    <property type="component" value="Chromosome"/>
</dbReference>
<reference evidence="4 5" key="1">
    <citation type="submission" date="2023-07" db="EMBL/GenBank/DDBJ databases">
        <title>Closed genoem sequence of Methanosarcinaceae archaeon Ac7.</title>
        <authorList>
            <person name="Poehlein A."/>
            <person name="Protasov E."/>
            <person name="Platt K."/>
            <person name="Reeh H."/>
            <person name="Daniel R."/>
            <person name="Brune A."/>
        </authorList>
    </citation>
    <scope>NUCLEOTIDE SEQUENCE [LARGE SCALE GENOMIC DNA]</scope>
    <source>
        <strain evidence="4 5">Ac7</strain>
    </source>
</reference>
<evidence type="ECO:0000313" key="5">
    <source>
        <dbReference type="Proteomes" id="UP001303587"/>
    </source>
</evidence>
<keyword evidence="5" id="KW-1185">Reference proteome</keyword>
<feature type="transmembrane region" description="Helical" evidence="2">
    <location>
        <begin position="837"/>
        <end position="858"/>
    </location>
</feature>
<sequence>MKNIFKLTALFFVLLFLAAPLASAAGGSINVYDESNVAHPTVKVLSDYCADSPSKYDLSGPVASGTITVIDNGVWRTNKTQFDDLVTINKEVVKSATPGEYDVTMTIDVVPGRMTYYPPPKLDVIFVYDVTSSMLDDIDDKGTLDTSDNEPIRLRNAQDAIMKSAESIWAQNPESTITIIPFARDVFEPLPTGGFEFNNTKMYTSAGYSPDIAYNTGIVPEAYMIGSLDNETYKKLVNSTVPANLSGNTAYVFGNDINHLYYRVTKADVNNMTNGTSTFNQSILDIPMGKDTNTEGGLTSAYNFLTTDSNFTANTEQNNRVVILVTDGNAGRYYLSNGDVSIGGYNRYDVLTANLKAREMSSQIKDPSDGNAVVYALGIGVAYAFFSGNGWQGYTETIDGRTEITPEDGVLTAGAAPLGLSYIDVAKFLSKIPTSNAHYFNANDMSLIDDMMEQAVQSSTYFWAPVDDIVVQDQINTTLFEYNAGSYSATVSVDGGAPGAATATGDSDYSDGNISLNLENPQVLATSLASTSTVQYVIKYTITDVSVSSGDDHVHISDDNRSYVKFTAPDHLEPSKAKAVYPTKNTYYIPFNTPTIAKDAISVKKEVSLDGTHWSRSADLPNSGGTVHYRVTVTNGYSTAKTLEFVADKVGGTSNTDVYKAENDLLGNATLAGGSYAPGTGLGLTDGESATLEYTRTLTGSGTHKNLVVIEDGSGVFRNATATVVVEASGSGGTGNGTVVPPKEEGSGFAEVKDNSSQDNTTTGDNNQTTPTEEICEPFAYTWVFLLIVALALVQSAFLYKKYKTTLANKWWIVLAILFVLVIATSAFVYANHCSMSNVWIGLPVILTLLMIPVIYLYNKYTPLKLKM</sequence>
<dbReference type="EMBL" id="CP131060">
    <property type="protein sequence ID" value="WNY25982.1"/>
    <property type="molecule type" value="Genomic_DNA"/>
</dbReference>
<keyword evidence="2" id="KW-0472">Membrane</keyword>
<dbReference type="Gene3D" id="3.40.50.410">
    <property type="entry name" value="von Willebrand factor, type A domain"/>
    <property type="match status" value="1"/>
</dbReference>
<protein>
    <recommendedName>
        <fullName evidence="3">VWFA domain-containing protein</fullName>
    </recommendedName>
</protein>
<dbReference type="InterPro" id="IPR036465">
    <property type="entry name" value="vWFA_dom_sf"/>
</dbReference>
<keyword evidence="2" id="KW-1133">Transmembrane helix</keyword>
<evidence type="ECO:0000259" key="3">
    <source>
        <dbReference type="PROSITE" id="PS50234"/>
    </source>
</evidence>
<dbReference type="InterPro" id="IPR002035">
    <property type="entry name" value="VWF_A"/>
</dbReference>
<dbReference type="SUPFAM" id="SSF53300">
    <property type="entry name" value="vWA-like"/>
    <property type="match status" value="1"/>
</dbReference>